<dbReference type="Pfam" id="PF01425">
    <property type="entry name" value="Amidase"/>
    <property type="match status" value="1"/>
</dbReference>
<feature type="domain" description="Amidase" evidence="1">
    <location>
        <begin position="25"/>
        <end position="444"/>
    </location>
</feature>
<dbReference type="SUPFAM" id="SSF75304">
    <property type="entry name" value="Amidase signature (AS) enzymes"/>
    <property type="match status" value="1"/>
</dbReference>
<organism evidence="2 3">
    <name type="scientific">Stutzerimonas azotifigens</name>
    <dbReference type="NCBI Taxonomy" id="291995"/>
    <lineage>
        <taxon>Bacteria</taxon>
        <taxon>Pseudomonadati</taxon>
        <taxon>Pseudomonadota</taxon>
        <taxon>Gammaproteobacteria</taxon>
        <taxon>Pseudomonadales</taxon>
        <taxon>Pseudomonadaceae</taxon>
        <taxon>Stutzerimonas</taxon>
    </lineage>
</organism>
<sequence>MSTPVSALKLAARVRSGETRAVAIAERQLARIAALNPSLNALVQVDAVDVRRQAALIDTRCAAGEDLPLAGVPVTIKDNLWLQGQISTCGSWLYRNHRAPRDSWAVARLRQAGALLVGVSNCSEFACKGVTDNRVYGATCNPWDLTRTPGGSSGGAAAAVAAGLGMLALATDAGGSSRRPAAHCGVVGFKPSAGRIADPWGFPVIGRELNVIAQLGRRVADVSLMLDVLTGVHPADRFSTPMPTVAPRPLETLRIGYSLDLGLGYAVDADVAALFEQTVSRLQSAGLQVRPFTPRWPQGLSAAPLLAAQHAELATHFGEAYRADPTRFDPAIAEQIEAGFAVPATQMVALAALRDAIVRNTATLFETVDLLLCPTVPVEPWSLDVLGPSTIGGRPAGPRGHAVFTPLFNQAGIPALSVPCGLGAQGLPLGLQIVGPRFYDDDVLRLGALVEVTLALEMAPLGFSQMPDTLEQA</sequence>
<dbReference type="RefSeq" id="WP_181072901.1">
    <property type="nucleotide sequence ID" value="NZ_JAAMRF010000012.1"/>
</dbReference>
<dbReference type="Proteomes" id="UP000786387">
    <property type="component" value="Unassembled WGS sequence"/>
</dbReference>
<name>A0ABR5Z682_9GAMM</name>
<dbReference type="InterPro" id="IPR023631">
    <property type="entry name" value="Amidase_dom"/>
</dbReference>
<reference evidence="2 3" key="1">
    <citation type="submission" date="2020-02" db="EMBL/GenBank/DDBJ databases">
        <title>Synteny-based analysis reveals conserved mechanism for high triclosan tolerance in Pseudomonas, as well as instances of horizontal transfer.</title>
        <authorList>
            <person name="Mcfarland A.G."/>
            <person name="Bertucci H.K."/>
            <person name="Litmann E."/>
            <person name="Shen J."/>
            <person name="Huttenhower C."/>
            <person name="Hartmann E.M."/>
        </authorList>
    </citation>
    <scope>NUCLEOTIDE SEQUENCE [LARGE SCALE GENOMIC DNA]</scope>
    <source>
        <strain evidence="2 3">115A1</strain>
    </source>
</reference>
<evidence type="ECO:0000313" key="2">
    <source>
        <dbReference type="EMBL" id="MBA1275727.1"/>
    </source>
</evidence>
<proteinExistence type="predicted"/>
<dbReference type="InterPro" id="IPR036928">
    <property type="entry name" value="AS_sf"/>
</dbReference>
<protein>
    <submittedName>
        <fullName evidence="2">Amidase</fullName>
    </submittedName>
</protein>
<dbReference type="InterPro" id="IPR000120">
    <property type="entry name" value="Amidase"/>
</dbReference>
<gene>
    <name evidence="2" type="ORF">G7026_20495</name>
</gene>
<dbReference type="PANTHER" id="PTHR11895:SF151">
    <property type="entry name" value="GLUTAMYL-TRNA(GLN) AMIDOTRANSFERASE SUBUNIT A"/>
    <property type="match status" value="1"/>
</dbReference>
<evidence type="ECO:0000259" key="1">
    <source>
        <dbReference type="Pfam" id="PF01425"/>
    </source>
</evidence>
<evidence type="ECO:0000313" key="3">
    <source>
        <dbReference type="Proteomes" id="UP000786387"/>
    </source>
</evidence>
<dbReference type="EMBL" id="JAAMRF010000012">
    <property type="protein sequence ID" value="MBA1275727.1"/>
    <property type="molecule type" value="Genomic_DNA"/>
</dbReference>
<dbReference type="Gene3D" id="3.90.1300.10">
    <property type="entry name" value="Amidase signature (AS) domain"/>
    <property type="match status" value="1"/>
</dbReference>
<accession>A0ABR5Z682</accession>
<comment type="caution">
    <text evidence="2">The sequence shown here is derived from an EMBL/GenBank/DDBJ whole genome shotgun (WGS) entry which is preliminary data.</text>
</comment>
<keyword evidence="3" id="KW-1185">Reference proteome</keyword>
<dbReference type="PANTHER" id="PTHR11895">
    <property type="entry name" value="TRANSAMIDASE"/>
    <property type="match status" value="1"/>
</dbReference>